<evidence type="ECO:0000256" key="1">
    <source>
        <dbReference type="ARBA" id="ARBA00006739"/>
    </source>
</evidence>
<keyword evidence="3 5" id="KW-0808">Transferase</keyword>
<comment type="similarity">
    <text evidence="1">Belongs to the glycosyltransferase 2 family.</text>
</comment>
<dbReference type="InterPro" id="IPR001173">
    <property type="entry name" value="Glyco_trans_2-like"/>
</dbReference>
<proteinExistence type="inferred from homology"/>
<gene>
    <name evidence="5" type="ORF">BJF93_05885</name>
</gene>
<dbReference type="PANTHER" id="PTHR43179">
    <property type="entry name" value="RHAMNOSYLTRANSFERASE WBBL"/>
    <property type="match status" value="1"/>
</dbReference>
<reference evidence="5 6" key="1">
    <citation type="submission" date="2016-09" db="EMBL/GenBank/DDBJ databases">
        <title>Rhizobium sp. nov., a novel species isolated from the rice rhizosphere.</title>
        <authorList>
            <person name="Zhao J."/>
            <person name="Zhang X."/>
        </authorList>
    </citation>
    <scope>NUCLEOTIDE SEQUENCE [LARGE SCALE GENOMIC DNA]</scope>
    <source>
        <strain evidence="5 6">1.7048</strain>
    </source>
</reference>
<evidence type="ECO:0000256" key="2">
    <source>
        <dbReference type="ARBA" id="ARBA00022676"/>
    </source>
</evidence>
<keyword evidence="2" id="KW-0328">Glycosyltransferase</keyword>
<dbReference type="OrthoDB" id="6116224at2"/>
<dbReference type="SUPFAM" id="SSF53448">
    <property type="entry name" value="Nucleotide-diphospho-sugar transferases"/>
    <property type="match status" value="1"/>
</dbReference>
<dbReference type="PANTHER" id="PTHR43179:SF12">
    <property type="entry name" value="GALACTOFURANOSYLTRANSFERASE GLFT2"/>
    <property type="match status" value="1"/>
</dbReference>
<dbReference type="AlphaFoldDB" id="A0A1Q9ARU6"/>
<dbReference type="GO" id="GO:0016757">
    <property type="term" value="F:glycosyltransferase activity"/>
    <property type="evidence" value="ECO:0007669"/>
    <property type="project" value="UniProtKB-KW"/>
</dbReference>
<accession>A0A1Q9ARU6</accession>
<name>A0A1Q9ARU6_9HYPH</name>
<organism evidence="5 6">
    <name type="scientific">Xaviernesmea oryzae</name>
    <dbReference type="NCBI Taxonomy" id="464029"/>
    <lineage>
        <taxon>Bacteria</taxon>
        <taxon>Pseudomonadati</taxon>
        <taxon>Pseudomonadota</taxon>
        <taxon>Alphaproteobacteria</taxon>
        <taxon>Hyphomicrobiales</taxon>
        <taxon>Rhizobiaceae</taxon>
        <taxon>Rhizobium/Agrobacterium group</taxon>
        <taxon>Xaviernesmea</taxon>
    </lineage>
</organism>
<comment type="caution">
    <text evidence="5">The sequence shown here is derived from an EMBL/GenBank/DDBJ whole genome shotgun (WGS) entry which is preliminary data.</text>
</comment>
<evidence type="ECO:0000313" key="5">
    <source>
        <dbReference type="EMBL" id="OLP58154.1"/>
    </source>
</evidence>
<dbReference type="RefSeq" id="WP_075629360.1">
    <property type="nucleotide sequence ID" value="NZ_FOAM01000013.1"/>
</dbReference>
<dbReference type="CDD" id="cd00761">
    <property type="entry name" value="Glyco_tranf_GTA_type"/>
    <property type="match status" value="1"/>
</dbReference>
<feature type="domain" description="Glycosyltransferase 2-like" evidence="4">
    <location>
        <begin position="26"/>
        <end position="190"/>
    </location>
</feature>
<dbReference type="EMBL" id="MKIP01000058">
    <property type="protein sequence ID" value="OLP58154.1"/>
    <property type="molecule type" value="Genomic_DNA"/>
</dbReference>
<dbReference type="InterPro" id="IPR029044">
    <property type="entry name" value="Nucleotide-diphossugar_trans"/>
</dbReference>
<evidence type="ECO:0000313" key="6">
    <source>
        <dbReference type="Proteomes" id="UP000186364"/>
    </source>
</evidence>
<dbReference type="Pfam" id="PF00535">
    <property type="entry name" value="Glycos_transf_2"/>
    <property type="match status" value="1"/>
</dbReference>
<dbReference type="Proteomes" id="UP000186364">
    <property type="component" value="Unassembled WGS sequence"/>
</dbReference>
<evidence type="ECO:0000256" key="3">
    <source>
        <dbReference type="ARBA" id="ARBA00022679"/>
    </source>
</evidence>
<keyword evidence="6" id="KW-1185">Reference proteome</keyword>
<sequence>MFEPTSDVTVFFTREPVPRETVQLAVTLPTFRRPEHLIRTLESLLAQHTDKTLAIVVIENDADSLAGAMAAKHFLEDRSVTALVVVAHQRGNCHAYNAGWTAALAHYPALEAIAVIDDDELAAPGWLTGLVKVSADTGADLVGGPQVPKFESGAGAALIHHPVFSPAYRVTGAVPILYSSGNVLIRRSVLDAMPRPFLDPLFNFIGGGDSDFYRRCKTQGFCFAWAAEAEVIETVPLRRTERDWIRTRSLRNGAISAMLEHRARPDAIGRTKTVLKSLALLLASPWRGLSLWRRTGLASAAPYHLQVALGRLMAEAGIVGEQYRNPEKN</sequence>
<dbReference type="Gene3D" id="3.90.550.10">
    <property type="entry name" value="Spore Coat Polysaccharide Biosynthesis Protein SpsA, Chain A"/>
    <property type="match status" value="1"/>
</dbReference>
<evidence type="ECO:0000259" key="4">
    <source>
        <dbReference type="Pfam" id="PF00535"/>
    </source>
</evidence>
<protein>
    <submittedName>
        <fullName evidence="5">Glycosyl transferase family A</fullName>
    </submittedName>
</protein>